<comment type="caution">
    <text evidence="1">The sequence shown here is derived from an EMBL/GenBank/DDBJ whole genome shotgun (WGS) entry which is preliminary data.</text>
</comment>
<proteinExistence type="predicted"/>
<dbReference type="EMBL" id="BPVZ01000054">
    <property type="protein sequence ID" value="GKV19913.1"/>
    <property type="molecule type" value="Genomic_DNA"/>
</dbReference>
<evidence type="ECO:0000313" key="1">
    <source>
        <dbReference type="EMBL" id="GKV19913.1"/>
    </source>
</evidence>
<gene>
    <name evidence="1" type="ORF">SLEP1_g30113</name>
</gene>
<keyword evidence="2" id="KW-1185">Reference proteome</keyword>
<sequence length="45" mass="4996">MKLVSELCTINYLLNLSPLTLPKTKLGLFPCKPITLTGLLHSTRI</sequence>
<accession>A0AAV5JZ14</accession>
<organism evidence="1 2">
    <name type="scientific">Rubroshorea leprosula</name>
    <dbReference type="NCBI Taxonomy" id="152421"/>
    <lineage>
        <taxon>Eukaryota</taxon>
        <taxon>Viridiplantae</taxon>
        <taxon>Streptophyta</taxon>
        <taxon>Embryophyta</taxon>
        <taxon>Tracheophyta</taxon>
        <taxon>Spermatophyta</taxon>
        <taxon>Magnoliopsida</taxon>
        <taxon>eudicotyledons</taxon>
        <taxon>Gunneridae</taxon>
        <taxon>Pentapetalae</taxon>
        <taxon>rosids</taxon>
        <taxon>malvids</taxon>
        <taxon>Malvales</taxon>
        <taxon>Dipterocarpaceae</taxon>
        <taxon>Rubroshorea</taxon>
    </lineage>
</organism>
<dbReference type="Proteomes" id="UP001054252">
    <property type="component" value="Unassembled WGS sequence"/>
</dbReference>
<reference evidence="1 2" key="1">
    <citation type="journal article" date="2021" name="Commun. Biol.">
        <title>The genome of Shorea leprosula (Dipterocarpaceae) highlights the ecological relevance of drought in aseasonal tropical rainforests.</title>
        <authorList>
            <person name="Ng K.K.S."/>
            <person name="Kobayashi M.J."/>
            <person name="Fawcett J.A."/>
            <person name="Hatakeyama M."/>
            <person name="Paape T."/>
            <person name="Ng C.H."/>
            <person name="Ang C.C."/>
            <person name="Tnah L.H."/>
            <person name="Lee C.T."/>
            <person name="Nishiyama T."/>
            <person name="Sese J."/>
            <person name="O'Brien M.J."/>
            <person name="Copetti D."/>
            <person name="Mohd Noor M.I."/>
            <person name="Ong R.C."/>
            <person name="Putra M."/>
            <person name="Sireger I.Z."/>
            <person name="Indrioko S."/>
            <person name="Kosugi Y."/>
            <person name="Izuno A."/>
            <person name="Isagi Y."/>
            <person name="Lee S.L."/>
            <person name="Shimizu K.K."/>
        </authorList>
    </citation>
    <scope>NUCLEOTIDE SEQUENCE [LARGE SCALE GENOMIC DNA]</scope>
    <source>
        <strain evidence="1">214</strain>
    </source>
</reference>
<evidence type="ECO:0000313" key="2">
    <source>
        <dbReference type="Proteomes" id="UP001054252"/>
    </source>
</evidence>
<protein>
    <submittedName>
        <fullName evidence="1">Uncharacterized protein</fullName>
    </submittedName>
</protein>
<dbReference type="AlphaFoldDB" id="A0AAV5JZ14"/>
<name>A0AAV5JZ14_9ROSI</name>